<comment type="caution">
    <text evidence="3">The sequence shown here is derived from an EMBL/GenBank/DDBJ whole genome shotgun (WGS) entry which is preliminary data.</text>
</comment>
<feature type="compositionally biased region" description="Low complexity" evidence="2">
    <location>
        <begin position="70"/>
        <end position="106"/>
    </location>
</feature>
<organism evidence="3 4">
    <name type="scientific">Linnemannia gamsii</name>
    <dbReference type="NCBI Taxonomy" id="64522"/>
    <lineage>
        <taxon>Eukaryota</taxon>
        <taxon>Fungi</taxon>
        <taxon>Fungi incertae sedis</taxon>
        <taxon>Mucoromycota</taxon>
        <taxon>Mortierellomycotina</taxon>
        <taxon>Mortierellomycetes</taxon>
        <taxon>Mortierellales</taxon>
        <taxon>Mortierellaceae</taxon>
        <taxon>Linnemannia</taxon>
    </lineage>
</organism>
<dbReference type="InterPro" id="IPR036915">
    <property type="entry name" value="Cyclin-like_sf"/>
</dbReference>
<proteinExistence type="predicted"/>
<keyword evidence="1" id="KW-0175">Coiled coil</keyword>
<feature type="coiled-coil region" evidence="1">
    <location>
        <begin position="220"/>
        <end position="247"/>
    </location>
</feature>
<feature type="region of interest" description="Disordered" evidence="2">
    <location>
        <begin position="313"/>
        <end position="332"/>
    </location>
</feature>
<dbReference type="PANTHER" id="PTHR15615:SF27">
    <property type="entry name" value="PHO85 CYCLIN CLG1"/>
    <property type="match status" value="1"/>
</dbReference>
<feature type="region of interest" description="Disordered" evidence="2">
    <location>
        <begin position="58"/>
        <end position="147"/>
    </location>
</feature>
<feature type="compositionally biased region" description="Low complexity" evidence="2">
    <location>
        <begin position="113"/>
        <end position="147"/>
    </location>
</feature>
<keyword evidence="4" id="KW-1185">Reference proteome</keyword>
<feature type="compositionally biased region" description="Low complexity" evidence="2">
    <location>
        <begin position="313"/>
        <end position="328"/>
    </location>
</feature>
<gene>
    <name evidence="3" type="ORF">BGZ96_000257</name>
</gene>
<dbReference type="PANTHER" id="PTHR15615">
    <property type="match status" value="1"/>
</dbReference>
<evidence type="ECO:0000256" key="1">
    <source>
        <dbReference type="SAM" id="Coils"/>
    </source>
</evidence>
<evidence type="ECO:0000313" key="4">
    <source>
        <dbReference type="Proteomes" id="UP001194696"/>
    </source>
</evidence>
<evidence type="ECO:0008006" key="5">
    <source>
        <dbReference type="Google" id="ProtNLM"/>
    </source>
</evidence>
<name>A0ABQ7JPI5_9FUNG</name>
<feature type="compositionally biased region" description="Polar residues" evidence="2">
    <location>
        <begin position="60"/>
        <end position="69"/>
    </location>
</feature>
<reference evidence="3 4" key="1">
    <citation type="journal article" date="2020" name="Fungal Divers.">
        <title>Resolving the Mortierellaceae phylogeny through synthesis of multi-gene phylogenetics and phylogenomics.</title>
        <authorList>
            <person name="Vandepol N."/>
            <person name="Liber J."/>
            <person name="Desiro A."/>
            <person name="Na H."/>
            <person name="Kennedy M."/>
            <person name="Barry K."/>
            <person name="Grigoriev I.V."/>
            <person name="Miller A.N."/>
            <person name="O'Donnell K."/>
            <person name="Stajich J.E."/>
            <person name="Bonito G."/>
        </authorList>
    </citation>
    <scope>NUCLEOTIDE SEQUENCE [LARGE SCALE GENOMIC DNA]</scope>
    <source>
        <strain evidence="3 4">AD045</strain>
    </source>
</reference>
<evidence type="ECO:0000256" key="2">
    <source>
        <dbReference type="SAM" id="MobiDB-lite"/>
    </source>
</evidence>
<accession>A0ABQ7JPI5</accession>
<dbReference type="Proteomes" id="UP001194696">
    <property type="component" value="Unassembled WGS sequence"/>
</dbReference>
<dbReference type="EMBL" id="JAAAIM010001024">
    <property type="protein sequence ID" value="KAG0282662.1"/>
    <property type="molecule type" value="Genomic_DNA"/>
</dbReference>
<sequence>MAYYQSGMQQYPNGGTPMSSLTSIPMGSMSSGTSGYVVNQGTGTPIDPMAAASMGYSAAPNHSVTTTPVQHQHPQQQQQQQQQQQPQQQQYAQQTYQQQPHQYQAQSVAYSNQQQPQPQQHQPLQQYQTSYQQRPVSTQQQPQQQQYQSAIHLPPQVHQPLYISPQPAITQNQSMGYSQHTTQSISYIQPQLSTVVQPTYIQQPPQQQQQQQQQQHQIQTQHLQQQLQQQQLQQQQLQQQIQAQQRSQILGPAIIPQQQMQLQPQPSAHQQPQQQQQMQIQMQMQQQQQQQQQYQQRQQQQLQQQQQQQMHQQQQQQRIQGSQQSTNDAARDARNAGAIEVVTNPQTSILQLAEFASVMVYTLWHTRPNINGASSNAYNVVPHRISVPPSAGPAFKKFCLKVLSATQLSSSVILLSLKYIQKLLKNNPSIHGQQGSEFRLFTVSLMLANKFLDDNTFTNKTWSEVTGISVKEINVMEMEFLNQVQFSLFVSEAEYLDWLHSLETWLKQQGQGQG</sequence>
<protein>
    <recommendedName>
        <fullName evidence="5">Cyclin</fullName>
    </recommendedName>
</protein>
<dbReference type="Gene3D" id="1.10.472.10">
    <property type="entry name" value="Cyclin-like"/>
    <property type="match status" value="1"/>
</dbReference>
<dbReference type="InterPro" id="IPR013922">
    <property type="entry name" value="Cyclin_PHO80-like"/>
</dbReference>
<evidence type="ECO:0000313" key="3">
    <source>
        <dbReference type="EMBL" id="KAG0282662.1"/>
    </source>
</evidence>
<dbReference type="SUPFAM" id="SSF47954">
    <property type="entry name" value="Cyclin-like"/>
    <property type="match status" value="1"/>
</dbReference>
<dbReference type="CDD" id="cd20557">
    <property type="entry name" value="CYCLIN_ScPCL1-like"/>
    <property type="match status" value="1"/>
</dbReference>
<dbReference type="Pfam" id="PF08613">
    <property type="entry name" value="Cyclin"/>
    <property type="match status" value="1"/>
</dbReference>
<feature type="region of interest" description="Disordered" evidence="2">
    <location>
        <begin position="1"/>
        <end position="26"/>
    </location>
</feature>